<dbReference type="InterPro" id="IPR035985">
    <property type="entry name" value="Ubiquitin-activating_enz"/>
</dbReference>
<dbReference type="AlphaFoldDB" id="A0A834ZNZ4"/>
<feature type="domain" description="THIF-type NAD/FAD binding fold" evidence="1">
    <location>
        <begin position="204"/>
        <end position="345"/>
    </location>
</feature>
<sequence length="519" mass="58110">MNGRVRSLCRSPLRRDEGFHRYLKPGALAQLRDSRISARSQKPNLQTQIYLYRFTKSIPISSSLQIGDNIQTQIATIDEFPCFSGRIYGPRCPQRKKLVAAKSFFFLSSSPSIPVSDSPDSLMDVLNTDLLETMAEPKTKYDRQLRSIKLDFLTFDGTDPSTWLSLAERYMHFYNIPDDQRVDMADFSLKERRSSGLSGCCTIIWGEQGQEALELASICLLSCGSTGSETLKNLVLGGIGSNGSKVEAGDLGNNFMLDESSIGQSKAKCVCGFVQELNDAVKSKFVEESPEALIEANPSFSQFTLAIATQLLEVSVVQLDRICRHANVMLILTSSYGLTGLVRISFKSEICDTFDRCYHPQANSWPRWDPFVMSLCTRAIDLEIPSIEGTQCGREYIADDGDGEAPLEGSIPDVTSLTELTYVNLQKIYQAKAEADFLVVEQWVRKILKRIGRDPDAISKTTVCRYHPIEEEFNSPVLPELLKYLTDEDYSVAVGFYILLRAFDCFTINYNRLPGLFDG</sequence>
<organism evidence="2 3">
    <name type="scientific">Tetracentron sinense</name>
    <name type="common">Spur-leaf</name>
    <dbReference type="NCBI Taxonomy" id="13715"/>
    <lineage>
        <taxon>Eukaryota</taxon>
        <taxon>Viridiplantae</taxon>
        <taxon>Streptophyta</taxon>
        <taxon>Embryophyta</taxon>
        <taxon>Tracheophyta</taxon>
        <taxon>Spermatophyta</taxon>
        <taxon>Magnoliopsida</taxon>
        <taxon>Trochodendrales</taxon>
        <taxon>Trochodendraceae</taxon>
        <taxon>Tetracentron</taxon>
    </lineage>
</organism>
<dbReference type="PANTHER" id="PTHR35495">
    <property type="entry name" value="OS06G0679600 PROTEIN"/>
    <property type="match status" value="1"/>
</dbReference>
<dbReference type="OMA" id="FWILACT"/>
<reference evidence="2 3" key="1">
    <citation type="submission" date="2020-04" db="EMBL/GenBank/DDBJ databases">
        <title>Plant Genome Project.</title>
        <authorList>
            <person name="Zhang R.-G."/>
        </authorList>
    </citation>
    <scope>NUCLEOTIDE SEQUENCE [LARGE SCALE GENOMIC DNA]</scope>
    <source>
        <strain evidence="2">YNK0</strain>
        <tissue evidence="2">Leaf</tissue>
    </source>
</reference>
<dbReference type="Pfam" id="PF00899">
    <property type="entry name" value="ThiF"/>
    <property type="match status" value="1"/>
</dbReference>
<dbReference type="SUPFAM" id="SSF69572">
    <property type="entry name" value="Activating enzymes of the ubiquitin-like proteins"/>
    <property type="match status" value="1"/>
</dbReference>
<dbReference type="GO" id="GO:0008641">
    <property type="term" value="F:ubiquitin-like modifier activating enzyme activity"/>
    <property type="evidence" value="ECO:0007669"/>
    <property type="project" value="InterPro"/>
</dbReference>
<dbReference type="Gene3D" id="3.40.50.720">
    <property type="entry name" value="NAD(P)-binding Rossmann-like Domain"/>
    <property type="match status" value="1"/>
</dbReference>
<gene>
    <name evidence="2" type="ORF">HHK36_003263</name>
</gene>
<accession>A0A834ZNZ4</accession>
<evidence type="ECO:0000313" key="2">
    <source>
        <dbReference type="EMBL" id="KAF8410726.1"/>
    </source>
</evidence>
<protein>
    <recommendedName>
        <fullName evidence="1">THIF-type NAD/FAD binding fold domain-containing protein</fullName>
    </recommendedName>
</protein>
<dbReference type="PANTHER" id="PTHR35495:SF1">
    <property type="entry name" value="OS06G0679600 PROTEIN"/>
    <property type="match status" value="1"/>
</dbReference>
<keyword evidence="3" id="KW-1185">Reference proteome</keyword>
<evidence type="ECO:0000313" key="3">
    <source>
        <dbReference type="Proteomes" id="UP000655225"/>
    </source>
</evidence>
<comment type="caution">
    <text evidence="2">The sequence shown here is derived from an EMBL/GenBank/DDBJ whole genome shotgun (WGS) entry which is preliminary data.</text>
</comment>
<dbReference type="Proteomes" id="UP000655225">
    <property type="component" value="Unassembled WGS sequence"/>
</dbReference>
<dbReference type="OrthoDB" id="1924680at2759"/>
<proteinExistence type="predicted"/>
<dbReference type="InterPro" id="IPR000594">
    <property type="entry name" value="ThiF_NAD_FAD-bd"/>
</dbReference>
<dbReference type="EMBL" id="JABCRI010000002">
    <property type="protein sequence ID" value="KAF8410726.1"/>
    <property type="molecule type" value="Genomic_DNA"/>
</dbReference>
<evidence type="ECO:0000259" key="1">
    <source>
        <dbReference type="Pfam" id="PF00899"/>
    </source>
</evidence>
<name>A0A834ZNZ4_TETSI</name>